<keyword evidence="5" id="KW-0067">ATP-binding</keyword>
<dbReference type="Proteomes" id="UP001303473">
    <property type="component" value="Unassembled WGS sequence"/>
</dbReference>
<dbReference type="SUPFAM" id="SSF53067">
    <property type="entry name" value="Actin-like ATPase domain"/>
    <property type="match status" value="2"/>
</dbReference>
<dbReference type="FunFam" id="3.90.640.10:FF:000004">
    <property type="entry name" value="Heat shock 70 kDa protein 4"/>
    <property type="match status" value="1"/>
</dbReference>
<evidence type="ECO:0000256" key="7">
    <source>
        <dbReference type="SAM" id="Coils"/>
    </source>
</evidence>
<comment type="caution">
    <text evidence="9">The sequence shown here is derived from an EMBL/GenBank/DDBJ whole genome shotgun (WGS) entry which is preliminary data.</text>
</comment>
<evidence type="ECO:0000256" key="8">
    <source>
        <dbReference type="SAM" id="MobiDB-lite"/>
    </source>
</evidence>
<feature type="region of interest" description="Disordered" evidence="8">
    <location>
        <begin position="547"/>
        <end position="610"/>
    </location>
</feature>
<dbReference type="InterPro" id="IPR029047">
    <property type="entry name" value="HSP70_peptide-bd_sf"/>
</dbReference>
<dbReference type="SUPFAM" id="SSF100934">
    <property type="entry name" value="Heat shock protein 70kD (HSP70), C-terminal subdomain"/>
    <property type="match status" value="1"/>
</dbReference>
<dbReference type="PROSITE" id="PS01036">
    <property type="entry name" value="HSP70_3"/>
    <property type="match status" value="1"/>
</dbReference>
<dbReference type="Gene3D" id="3.30.30.30">
    <property type="match status" value="1"/>
</dbReference>
<evidence type="ECO:0000313" key="10">
    <source>
        <dbReference type="Proteomes" id="UP001303473"/>
    </source>
</evidence>
<dbReference type="GO" id="GO:0005829">
    <property type="term" value="C:cytosol"/>
    <property type="evidence" value="ECO:0007669"/>
    <property type="project" value="TreeGrafter"/>
</dbReference>
<dbReference type="CDD" id="cd24094">
    <property type="entry name" value="ASKHA_NBD_HSP70_ScSse"/>
    <property type="match status" value="1"/>
</dbReference>
<evidence type="ECO:0000256" key="3">
    <source>
        <dbReference type="ARBA" id="ARBA00022490"/>
    </source>
</evidence>
<evidence type="ECO:0000256" key="1">
    <source>
        <dbReference type="ARBA" id="ARBA00004496"/>
    </source>
</evidence>
<dbReference type="InterPro" id="IPR029048">
    <property type="entry name" value="HSP70_C_sf"/>
</dbReference>
<dbReference type="FunFam" id="1.20.1270.10:FF:000002">
    <property type="entry name" value="Heat shock 70 kDa protein 4"/>
    <property type="match status" value="1"/>
</dbReference>
<keyword evidence="3" id="KW-0963">Cytoplasm</keyword>
<comment type="subcellular location">
    <subcellularLocation>
        <location evidence="1">Cytoplasm</location>
    </subcellularLocation>
</comment>
<accession>A0AAN6N0K3</accession>
<dbReference type="Gene3D" id="3.30.420.40">
    <property type="match status" value="2"/>
</dbReference>
<dbReference type="GO" id="GO:0005524">
    <property type="term" value="F:ATP binding"/>
    <property type="evidence" value="ECO:0007669"/>
    <property type="project" value="UniProtKB-KW"/>
</dbReference>
<dbReference type="PANTHER" id="PTHR45639:SF4">
    <property type="entry name" value="HSC70CB, ISOFORM G"/>
    <property type="match status" value="1"/>
</dbReference>
<evidence type="ECO:0000256" key="4">
    <source>
        <dbReference type="ARBA" id="ARBA00022741"/>
    </source>
</evidence>
<keyword evidence="4" id="KW-0547">Nucleotide-binding</keyword>
<dbReference type="PANTHER" id="PTHR45639">
    <property type="entry name" value="HSC70CB, ISOFORM G-RELATED"/>
    <property type="match status" value="1"/>
</dbReference>
<evidence type="ECO:0000256" key="2">
    <source>
        <dbReference type="ARBA" id="ARBA00007381"/>
    </source>
</evidence>
<dbReference type="Gene3D" id="2.60.34.10">
    <property type="entry name" value="Substrate Binding Domain Of DNAk, Chain A, domain 1"/>
    <property type="match status" value="1"/>
</dbReference>
<sequence length="788" mass="87001">MSVVGIDFGTLNTVIAVARNRGVDVIVNEVSNRATPSLVGFGPKSRYLGEAAKTQEISNLKNTVGSLKRLAGRSLNDPDIQIEQQYISAKLVDVNGQVGAEVSYLGEKRQFNATELVAMFLSKIKQITANEIKLPVSDVVMSVPAWFTDIQRRSLIDAAEIAGLKMLRLMNDTTAVALGWGITKLDLPSGDEKPRRVAFIDIGHSNYTCSIVEFKKGELAVRSTAFDRHLGGRNFDKALVDHLHKEFLGKYKIDIATNPKAMTRVLAAAEKLKKILSANQQGPLNIESLMNDIDVRAMITRQEFEAMVEPLLNRVHVPLEQALADAKLTKDDIDIIEVVGGGSRVPAVKERIQAFFGKPLSFTMNADEAVARGCAFSCAILSPVFKVRDFAVQDIISYPIEFCWEKDADIPDEDTSLIVFNKGNVLPSTKILTFYRKQPFDLEARYAKPEELPGKIPAFIGRFSVKGVKATGGPDDFMICKLKARVNIHGILNVESAYYVEDQEVEEEVKEDENGEKKDADVSIFMMSESTPSTAGLKKSYAVVDAEEGMDARQSKRRKTRAENAPDSLLGQTDVDLSDRELISESSKAMDTDAAKDGKPKTRKVKKQVRKGELPIVSATQSLDEKAKHAAAEKEAAMVMEDKLVADTEEKKNELETYIYDLRNKLDDQYADLASEEEKAKIRAKLDACEDWLYDEGDDATKAVYIAKMDEIKALAGPIVQRHFEKVEAERQAVQARIEAEQAAKRAAEEEARKAAGGGEQAQEAPKDEEMTDADAPPKAEVEEADSQ</sequence>
<proteinExistence type="inferred from homology"/>
<dbReference type="FunFam" id="3.30.420.40:FF:000171">
    <property type="entry name" value="Heat shock 70 kDa protein 4"/>
    <property type="match status" value="2"/>
</dbReference>
<dbReference type="PRINTS" id="PR00301">
    <property type="entry name" value="HEATSHOCK70"/>
</dbReference>
<dbReference type="Pfam" id="PF00012">
    <property type="entry name" value="HSP70"/>
    <property type="match status" value="2"/>
</dbReference>
<keyword evidence="7" id="KW-0175">Coiled coil</keyword>
<evidence type="ECO:0000313" key="9">
    <source>
        <dbReference type="EMBL" id="KAK3936371.1"/>
    </source>
</evidence>
<feature type="compositionally biased region" description="Basic and acidic residues" evidence="8">
    <location>
        <begin position="577"/>
        <end position="600"/>
    </location>
</feature>
<protein>
    <submittedName>
        <fullName evidence="9">Hsp70 protein-domain-containing protein</fullName>
    </submittedName>
</protein>
<dbReference type="FunFam" id="2.60.34.10:FF:000011">
    <property type="entry name" value="Heat shock protein hsp88"/>
    <property type="match status" value="1"/>
</dbReference>
<name>A0AAN6N0K3_9PEZI</name>
<dbReference type="FunFam" id="3.30.30.30:FF:000002">
    <property type="entry name" value="Heat shock 70 kDa protein 4"/>
    <property type="match status" value="1"/>
</dbReference>
<dbReference type="InterPro" id="IPR043129">
    <property type="entry name" value="ATPase_NBD"/>
</dbReference>
<reference evidence="10" key="1">
    <citation type="journal article" date="2023" name="Mol. Phylogenet. Evol.">
        <title>Genome-scale phylogeny and comparative genomics of the fungal order Sordariales.</title>
        <authorList>
            <person name="Hensen N."/>
            <person name="Bonometti L."/>
            <person name="Westerberg I."/>
            <person name="Brannstrom I.O."/>
            <person name="Guillou S."/>
            <person name="Cros-Aarteil S."/>
            <person name="Calhoun S."/>
            <person name="Haridas S."/>
            <person name="Kuo A."/>
            <person name="Mondo S."/>
            <person name="Pangilinan J."/>
            <person name="Riley R."/>
            <person name="LaButti K."/>
            <person name="Andreopoulos B."/>
            <person name="Lipzen A."/>
            <person name="Chen C."/>
            <person name="Yan M."/>
            <person name="Daum C."/>
            <person name="Ng V."/>
            <person name="Clum A."/>
            <person name="Steindorff A."/>
            <person name="Ohm R.A."/>
            <person name="Martin F."/>
            <person name="Silar P."/>
            <person name="Natvig D.O."/>
            <person name="Lalanne C."/>
            <person name="Gautier V."/>
            <person name="Ament-Velasquez S.L."/>
            <person name="Kruys A."/>
            <person name="Hutchinson M.I."/>
            <person name="Powell A.J."/>
            <person name="Barry K."/>
            <person name="Miller A.N."/>
            <person name="Grigoriev I.V."/>
            <person name="Debuchy R."/>
            <person name="Gladieux P."/>
            <person name="Hiltunen Thoren M."/>
            <person name="Johannesson H."/>
        </authorList>
    </citation>
    <scope>NUCLEOTIDE SEQUENCE [LARGE SCALE GENOMIC DNA]</scope>
    <source>
        <strain evidence="10">CBS 340.73</strain>
    </source>
</reference>
<comment type="similarity">
    <text evidence="2">Belongs to the heat shock protein 70 family.</text>
</comment>
<dbReference type="EMBL" id="MU853885">
    <property type="protein sequence ID" value="KAK3936371.1"/>
    <property type="molecule type" value="Genomic_DNA"/>
</dbReference>
<keyword evidence="10" id="KW-1185">Reference proteome</keyword>
<dbReference type="Gene3D" id="1.20.1270.10">
    <property type="match status" value="1"/>
</dbReference>
<keyword evidence="6" id="KW-0346">Stress response</keyword>
<feature type="region of interest" description="Disordered" evidence="8">
    <location>
        <begin position="741"/>
        <end position="788"/>
    </location>
</feature>
<gene>
    <name evidence="9" type="ORF">QBC46DRAFT_296305</name>
</gene>
<dbReference type="Gene3D" id="3.90.640.10">
    <property type="entry name" value="Actin, Chain A, domain 4"/>
    <property type="match status" value="1"/>
</dbReference>
<feature type="coiled-coil region" evidence="7">
    <location>
        <begin position="645"/>
        <end position="683"/>
    </location>
</feature>
<feature type="compositionally biased region" description="Basic and acidic residues" evidence="8">
    <location>
        <begin position="741"/>
        <end position="754"/>
    </location>
</feature>
<evidence type="ECO:0000256" key="6">
    <source>
        <dbReference type="ARBA" id="ARBA00023016"/>
    </source>
</evidence>
<dbReference type="InterPro" id="IPR018181">
    <property type="entry name" value="Heat_shock_70_CS"/>
</dbReference>
<dbReference type="InterPro" id="IPR013126">
    <property type="entry name" value="Hsp_70_fam"/>
</dbReference>
<dbReference type="GO" id="GO:0005634">
    <property type="term" value="C:nucleus"/>
    <property type="evidence" value="ECO:0007669"/>
    <property type="project" value="TreeGrafter"/>
</dbReference>
<dbReference type="SUPFAM" id="SSF100920">
    <property type="entry name" value="Heat shock protein 70kD (HSP70), peptide-binding domain"/>
    <property type="match status" value="1"/>
</dbReference>
<dbReference type="AlphaFoldDB" id="A0AAN6N0K3"/>
<evidence type="ECO:0000256" key="5">
    <source>
        <dbReference type="ARBA" id="ARBA00022840"/>
    </source>
</evidence>
<organism evidence="9 10">
    <name type="scientific">Diplogelasinospora grovesii</name>
    <dbReference type="NCBI Taxonomy" id="303347"/>
    <lineage>
        <taxon>Eukaryota</taxon>
        <taxon>Fungi</taxon>
        <taxon>Dikarya</taxon>
        <taxon>Ascomycota</taxon>
        <taxon>Pezizomycotina</taxon>
        <taxon>Sordariomycetes</taxon>
        <taxon>Sordariomycetidae</taxon>
        <taxon>Sordariales</taxon>
        <taxon>Diplogelasinosporaceae</taxon>
        <taxon>Diplogelasinospora</taxon>
    </lineage>
</organism>
<dbReference type="GO" id="GO:0140662">
    <property type="term" value="F:ATP-dependent protein folding chaperone"/>
    <property type="evidence" value="ECO:0007669"/>
    <property type="project" value="InterPro"/>
</dbReference>